<dbReference type="Proteomes" id="UP000235533">
    <property type="component" value="Unassembled WGS sequence"/>
</dbReference>
<evidence type="ECO:0000313" key="3">
    <source>
        <dbReference type="Proteomes" id="UP000235533"/>
    </source>
</evidence>
<feature type="chain" id="PRO_5014750103" description="DUF4223 domain-containing protein" evidence="1">
    <location>
        <begin position="24"/>
        <end position="59"/>
    </location>
</feature>
<keyword evidence="1" id="KW-0732">Signal</keyword>
<organism evidence="2 3">
    <name type="scientific">Vibrio splendidus</name>
    <dbReference type="NCBI Taxonomy" id="29497"/>
    <lineage>
        <taxon>Bacteria</taxon>
        <taxon>Pseudomonadati</taxon>
        <taxon>Pseudomonadota</taxon>
        <taxon>Gammaproteobacteria</taxon>
        <taxon>Vibrionales</taxon>
        <taxon>Vibrionaceae</taxon>
        <taxon>Vibrio</taxon>
    </lineage>
</organism>
<proteinExistence type="predicted"/>
<reference evidence="3" key="1">
    <citation type="submission" date="2016-07" db="EMBL/GenBank/DDBJ databases">
        <title>Nontailed viruses are major unrecognized killers of bacteria in the ocean.</title>
        <authorList>
            <person name="Kauffman K."/>
            <person name="Hussain F."/>
            <person name="Yang J."/>
            <person name="Arevalo P."/>
            <person name="Brown J."/>
            <person name="Cutler M."/>
            <person name="Kelly L."/>
            <person name="Polz M.F."/>
        </authorList>
    </citation>
    <scope>NUCLEOTIDE SEQUENCE [LARGE SCALE GENOMIC DNA]</scope>
    <source>
        <strain evidence="3">10N.261.48.B5</strain>
    </source>
</reference>
<evidence type="ECO:0000256" key="1">
    <source>
        <dbReference type="SAM" id="SignalP"/>
    </source>
</evidence>
<comment type="caution">
    <text evidence="2">The sequence shown here is derived from an EMBL/GenBank/DDBJ whole genome shotgun (WGS) entry which is preliminary data.</text>
</comment>
<feature type="signal peptide" evidence="1">
    <location>
        <begin position="1"/>
        <end position="23"/>
    </location>
</feature>
<gene>
    <name evidence="2" type="ORF">BCT54_07575</name>
</gene>
<dbReference type="RefSeq" id="WP_063649487.1">
    <property type="nucleotide sequence ID" value="NZ_MCZF01000267.1"/>
</dbReference>
<name>A0A2N7JMC5_VIBSP</name>
<dbReference type="EMBL" id="MCZF01000267">
    <property type="protein sequence ID" value="PMM42843.1"/>
    <property type="molecule type" value="Genomic_DNA"/>
</dbReference>
<dbReference type="InterPro" id="IPR025318">
    <property type="entry name" value="DUF4223"/>
</dbReference>
<evidence type="ECO:0000313" key="2">
    <source>
        <dbReference type="EMBL" id="PMM42843.1"/>
    </source>
</evidence>
<sequence>MKSITKLAASKLAFIAVAVTILAGCTGTQYNSDKSCSEDYLLIPAISIPGAIGACDMSK</sequence>
<evidence type="ECO:0008006" key="4">
    <source>
        <dbReference type="Google" id="ProtNLM"/>
    </source>
</evidence>
<dbReference type="Pfam" id="PF13978">
    <property type="entry name" value="DUF4223"/>
    <property type="match status" value="1"/>
</dbReference>
<dbReference type="PROSITE" id="PS51257">
    <property type="entry name" value="PROKAR_LIPOPROTEIN"/>
    <property type="match status" value="1"/>
</dbReference>
<dbReference type="AlphaFoldDB" id="A0A2N7JMC5"/>
<protein>
    <recommendedName>
        <fullName evidence="4">DUF4223 domain-containing protein</fullName>
    </recommendedName>
</protein>
<accession>A0A2N7JMC5</accession>